<dbReference type="RefSeq" id="XP_033576096.1">
    <property type="nucleotide sequence ID" value="XM_033725641.1"/>
</dbReference>
<dbReference type="Proteomes" id="UP000504636">
    <property type="component" value="Unplaced"/>
</dbReference>
<evidence type="ECO:0000313" key="1">
    <source>
        <dbReference type="EMBL" id="KAF2809132.1"/>
    </source>
</evidence>
<evidence type="ECO:0000313" key="2">
    <source>
        <dbReference type="Proteomes" id="UP000504636"/>
    </source>
</evidence>
<organism evidence="1">
    <name type="scientific">Mytilinidion resinicola</name>
    <dbReference type="NCBI Taxonomy" id="574789"/>
    <lineage>
        <taxon>Eukaryota</taxon>
        <taxon>Fungi</taxon>
        <taxon>Dikarya</taxon>
        <taxon>Ascomycota</taxon>
        <taxon>Pezizomycotina</taxon>
        <taxon>Dothideomycetes</taxon>
        <taxon>Pleosporomycetidae</taxon>
        <taxon>Mytilinidiales</taxon>
        <taxon>Mytilinidiaceae</taxon>
        <taxon>Mytilinidion</taxon>
    </lineage>
</organism>
<dbReference type="InterPro" id="IPR032675">
    <property type="entry name" value="LRR_dom_sf"/>
</dbReference>
<name>A0A6A6YJV0_9PEZI</name>
<keyword evidence="2" id="KW-1185">Reference proteome</keyword>
<dbReference type="Gene3D" id="3.80.10.10">
    <property type="entry name" value="Ribonuclease Inhibitor"/>
    <property type="match status" value="1"/>
</dbReference>
<dbReference type="GeneID" id="54466534"/>
<dbReference type="EMBL" id="MU003702">
    <property type="protein sequence ID" value="KAF2809132.1"/>
    <property type="molecule type" value="Genomic_DNA"/>
</dbReference>
<proteinExistence type="predicted"/>
<reference evidence="1 3" key="1">
    <citation type="journal article" date="2020" name="Stud. Mycol.">
        <title>101 Dothideomycetes genomes: a test case for predicting lifestyles and emergence of pathogens.</title>
        <authorList>
            <person name="Haridas S."/>
            <person name="Albert R."/>
            <person name="Binder M."/>
            <person name="Bloem J."/>
            <person name="Labutti K."/>
            <person name="Salamov A."/>
            <person name="Andreopoulos B."/>
            <person name="Baker S."/>
            <person name="Barry K."/>
            <person name="Bills G."/>
            <person name="Bluhm B."/>
            <person name="Cannon C."/>
            <person name="Castanera R."/>
            <person name="Culley D."/>
            <person name="Daum C."/>
            <person name="Ezra D."/>
            <person name="Gonzalez J."/>
            <person name="Henrissat B."/>
            <person name="Kuo A."/>
            <person name="Liang C."/>
            <person name="Lipzen A."/>
            <person name="Lutzoni F."/>
            <person name="Magnuson J."/>
            <person name="Mondo S."/>
            <person name="Nolan M."/>
            <person name="Ohm R."/>
            <person name="Pangilinan J."/>
            <person name="Park H.-J."/>
            <person name="Ramirez L."/>
            <person name="Alfaro M."/>
            <person name="Sun H."/>
            <person name="Tritt A."/>
            <person name="Yoshinaga Y."/>
            <person name="Zwiers L.-H."/>
            <person name="Turgeon B."/>
            <person name="Goodwin S."/>
            <person name="Spatafora J."/>
            <person name="Crous P."/>
            <person name="Grigoriev I."/>
        </authorList>
    </citation>
    <scope>NUCLEOTIDE SEQUENCE</scope>
    <source>
        <strain evidence="1 3">CBS 304.34</strain>
    </source>
</reference>
<protein>
    <submittedName>
        <fullName evidence="1 3">Uncharacterized protein</fullName>
    </submittedName>
</protein>
<accession>A0A6A6YJV0</accession>
<gene>
    <name evidence="1 3" type="ORF">BDZ99DRAFT_521586</name>
</gene>
<evidence type="ECO:0000313" key="3">
    <source>
        <dbReference type="RefSeq" id="XP_033576096.1"/>
    </source>
</evidence>
<dbReference type="AlphaFoldDB" id="A0A6A6YJV0"/>
<reference evidence="3" key="3">
    <citation type="submission" date="2025-04" db="UniProtKB">
        <authorList>
            <consortium name="RefSeq"/>
        </authorList>
    </citation>
    <scope>IDENTIFICATION</scope>
    <source>
        <strain evidence="3">CBS 304.34</strain>
    </source>
</reference>
<sequence>MQNVQSNCKERFVYTIALDSPGASLFPLSESASFLQRTLRQNPELGHFCKGLRVFVDCSNCHKWTEQHTTKIMREFTNARKLCVIECDYTTVDHGASRSTIICDVFESMDHLTELSLEQLQWHELLSSMGDRSELWTRLSKFPYLQILELVGFSPGGKVFEGLEGASSITTLKLRKFSG</sequence>
<dbReference type="SUPFAM" id="SSF52047">
    <property type="entry name" value="RNI-like"/>
    <property type="match status" value="1"/>
</dbReference>
<reference evidence="3" key="2">
    <citation type="submission" date="2020-04" db="EMBL/GenBank/DDBJ databases">
        <authorList>
            <consortium name="NCBI Genome Project"/>
        </authorList>
    </citation>
    <scope>NUCLEOTIDE SEQUENCE</scope>
    <source>
        <strain evidence="3">CBS 304.34</strain>
    </source>
</reference>